<dbReference type="InterPro" id="IPR016483">
    <property type="entry name" value="UCP006404_Pept_M50_CBS"/>
</dbReference>
<protein>
    <recommendedName>
        <fullName evidence="14">Zinc metalloprotease</fullName>
    </recommendedName>
</protein>
<evidence type="ECO:0000256" key="7">
    <source>
        <dbReference type="ARBA" id="ARBA00022737"/>
    </source>
</evidence>
<evidence type="ECO:0000256" key="14">
    <source>
        <dbReference type="PIRNR" id="PIRNR006404"/>
    </source>
</evidence>
<feature type="active site" evidence="15">
    <location>
        <position position="80"/>
    </location>
</feature>
<evidence type="ECO:0000256" key="13">
    <source>
        <dbReference type="ARBA" id="ARBA00023136"/>
    </source>
</evidence>
<proteinExistence type="inferred from homology"/>
<keyword evidence="6 14" id="KW-0479">Metal-binding</keyword>
<feature type="transmembrane region" description="Helical" evidence="14">
    <location>
        <begin position="155"/>
        <end position="174"/>
    </location>
</feature>
<keyword evidence="13 14" id="KW-0472">Membrane</keyword>
<dbReference type="GO" id="GO:0005886">
    <property type="term" value="C:plasma membrane"/>
    <property type="evidence" value="ECO:0007669"/>
    <property type="project" value="UniProtKB-SubCell"/>
</dbReference>
<dbReference type="PANTHER" id="PTHR39188">
    <property type="entry name" value="MEMBRANE-ASSOCIATED ZINC METALLOPROTEASE M50B"/>
    <property type="match status" value="1"/>
</dbReference>
<dbReference type="OrthoDB" id="9781963at2"/>
<name>A0A4V3AMT1_9MICC</name>
<feature type="transmembrane region" description="Helical" evidence="14">
    <location>
        <begin position="195"/>
        <end position="220"/>
    </location>
</feature>
<feature type="transmembrane region" description="Helical" evidence="14">
    <location>
        <begin position="59"/>
        <end position="78"/>
    </location>
</feature>
<dbReference type="GO" id="GO:0006508">
    <property type="term" value="P:proteolysis"/>
    <property type="evidence" value="ECO:0007669"/>
    <property type="project" value="UniProtKB-KW"/>
</dbReference>
<comment type="similarity">
    <text evidence="2 14">Belongs to the peptidase M50B family.</text>
</comment>
<dbReference type="InterPro" id="IPR008915">
    <property type="entry name" value="Peptidase_M50"/>
</dbReference>
<comment type="cofactor">
    <cofactor evidence="14 16">
        <name>Zn(2+)</name>
        <dbReference type="ChEBI" id="CHEBI:29105"/>
    </cofactor>
    <text evidence="14 16">Binds 1 zinc ion per subunit.</text>
</comment>
<dbReference type="EMBL" id="SMTK01000001">
    <property type="protein sequence ID" value="TDK28034.1"/>
    <property type="molecule type" value="Genomic_DNA"/>
</dbReference>
<reference evidence="18 19" key="1">
    <citation type="submission" date="2019-03" db="EMBL/GenBank/DDBJ databases">
        <title>Arthrobacter sp. nov., an bacterium isolated from biocrust in Mu Us Desert.</title>
        <authorList>
            <person name="Lixiong L."/>
        </authorList>
    </citation>
    <scope>NUCLEOTIDE SEQUENCE [LARGE SCALE GENOMIC DNA]</scope>
    <source>
        <strain evidence="18 19">SLN-3</strain>
    </source>
</reference>
<evidence type="ECO:0000256" key="12">
    <source>
        <dbReference type="ARBA" id="ARBA00023122"/>
    </source>
</evidence>
<evidence type="ECO:0000256" key="5">
    <source>
        <dbReference type="ARBA" id="ARBA00022692"/>
    </source>
</evidence>
<evidence type="ECO:0000313" key="19">
    <source>
        <dbReference type="Proteomes" id="UP000295411"/>
    </source>
</evidence>
<feature type="binding site" evidence="16">
    <location>
        <position position="79"/>
    </location>
    <ligand>
        <name>Zn(2+)</name>
        <dbReference type="ChEBI" id="CHEBI:29105"/>
        <note>catalytic</note>
    </ligand>
</feature>
<keyword evidence="5 14" id="KW-0812">Transmembrane</keyword>
<dbReference type="CDD" id="cd06164">
    <property type="entry name" value="S2P-M50_SpoIVFB_CBS"/>
    <property type="match status" value="1"/>
</dbReference>
<feature type="transmembrane region" description="Helical" evidence="14">
    <location>
        <begin position="21"/>
        <end position="47"/>
    </location>
</feature>
<evidence type="ECO:0000259" key="17">
    <source>
        <dbReference type="Pfam" id="PF02163"/>
    </source>
</evidence>
<keyword evidence="8 14" id="KW-0378">Hydrolase</keyword>
<evidence type="ECO:0000256" key="10">
    <source>
        <dbReference type="ARBA" id="ARBA00022989"/>
    </source>
</evidence>
<evidence type="ECO:0000256" key="2">
    <source>
        <dbReference type="ARBA" id="ARBA00007931"/>
    </source>
</evidence>
<evidence type="ECO:0000256" key="8">
    <source>
        <dbReference type="ARBA" id="ARBA00022801"/>
    </source>
</evidence>
<evidence type="ECO:0000313" key="18">
    <source>
        <dbReference type="EMBL" id="TDK28034.1"/>
    </source>
</evidence>
<feature type="transmembrane region" description="Helical" evidence="14">
    <location>
        <begin position="119"/>
        <end position="143"/>
    </location>
</feature>
<keyword evidence="10 14" id="KW-1133">Transmembrane helix</keyword>
<evidence type="ECO:0000256" key="16">
    <source>
        <dbReference type="PIRSR" id="PIRSR006404-2"/>
    </source>
</evidence>
<keyword evidence="7" id="KW-0677">Repeat</keyword>
<evidence type="ECO:0000256" key="9">
    <source>
        <dbReference type="ARBA" id="ARBA00022833"/>
    </source>
</evidence>
<dbReference type="RefSeq" id="WP_133402446.1">
    <property type="nucleotide sequence ID" value="NZ_SMTK01000001.1"/>
</dbReference>
<gene>
    <name evidence="18" type="ORF">E2F48_02735</name>
</gene>
<dbReference type="PANTHER" id="PTHR39188:SF3">
    <property type="entry name" value="STAGE IV SPORULATION PROTEIN FB"/>
    <property type="match status" value="1"/>
</dbReference>
<dbReference type="Proteomes" id="UP000295411">
    <property type="component" value="Unassembled WGS sequence"/>
</dbReference>
<dbReference type="GO" id="GO:0008237">
    <property type="term" value="F:metallopeptidase activity"/>
    <property type="evidence" value="ECO:0007669"/>
    <property type="project" value="UniProtKB-UniRule"/>
</dbReference>
<sequence length="388" mass="40360">MSGPAAAPGAGPRERRLGVSLGRIAGIPVILTWPWFLVTVIIAVFFGPRVEANFPGIGVGAYVVALGYALLLALSVLIHEFAHALSARAFGWPTRRIVLNLWGGHTQFEHFSSTPGRSLAVALAGPASNFLLALVSWAIILVSEQGTVVDLLANTLFWANLILAVFNVLPGLPLDGGRIVESAVWKATGSQDRGTIAAGWAGRVLVLLFVGLVLGLPLLAGRAPQYTLVIISVLVATFMWAGAGEAIRTARIRLRIPGLTAGMLKQPAIGLPSASTVSELRRLAAGRPGLAAVLLDAEGRPEFVVDFGALADVPEEAAGTTRASTSVRPLASTAGIDESASGTELLKLLDSSDGFEFPVTNAQGTVTGVLHRLAVIDALTGKRTPGTA</sequence>
<evidence type="ECO:0000256" key="1">
    <source>
        <dbReference type="ARBA" id="ARBA00004651"/>
    </source>
</evidence>
<keyword evidence="19" id="KW-1185">Reference proteome</keyword>
<keyword evidence="12" id="KW-0129">CBS domain</keyword>
<keyword evidence="4 14" id="KW-0645">Protease</keyword>
<evidence type="ECO:0000256" key="11">
    <source>
        <dbReference type="ARBA" id="ARBA00023049"/>
    </source>
</evidence>
<dbReference type="AlphaFoldDB" id="A0A4V3AMT1"/>
<feature type="binding site" evidence="16">
    <location>
        <position position="175"/>
    </location>
    <ligand>
        <name>Zn(2+)</name>
        <dbReference type="ChEBI" id="CHEBI:29105"/>
        <note>catalytic</note>
    </ligand>
</feature>
<evidence type="ECO:0000256" key="4">
    <source>
        <dbReference type="ARBA" id="ARBA00022670"/>
    </source>
</evidence>
<feature type="domain" description="Peptidase M50" evidence="17">
    <location>
        <begin position="152"/>
        <end position="199"/>
    </location>
</feature>
<feature type="binding site" evidence="16">
    <location>
        <position position="83"/>
    </location>
    <ligand>
        <name>Zn(2+)</name>
        <dbReference type="ChEBI" id="CHEBI:29105"/>
        <note>catalytic</note>
    </ligand>
</feature>
<keyword evidence="9 14" id="KW-0862">Zinc</keyword>
<feature type="domain" description="Peptidase M50" evidence="17">
    <location>
        <begin position="69"/>
        <end position="144"/>
    </location>
</feature>
<organism evidence="18 19">
    <name type="scientific">Arthrobacter crusticola</name>
    <dbReference type="NCBI Taxonomy" id="2547960"/>
    <lineage>
        <taxon>Bacteria</taxon>
        <taxon>Bacillati</taxon>
        <taxon>Actinomycetota</taxon>
        <taxon>Actinomycetes</taxon>
        <taxon>Micrococcales</taxon>
        <taxon>Micrococcaceae</taxon>
        <taxon>Arthrobacter</taxon>
    </lineage>
</organism>
<comment type="caution">
    <text evidence="18">The sequence shown here is derived from an EMBL/GenBank/DDBJ whole genome shotgun (WGS) entry which is preliminary data.</text>
</comment>
<feature type="transmembrane region" description="Helical" evidence="14">
    <location>
        <begin position="226"/>
        <end position="247"/>
    </location>
</feature>
<dbReference type="PIRSF" id="PIRSF006404">
    <property type="entry name" value="UCP006404_Pept_M50_CBS"/>
    <property type="match status" value="1"/>
</dbReference>
<dbReference type="Pfam" id="PF02163">
    <property type="entry name" value="Peptidase_M50"/>
    <property type="match status" value="2"/>
</dbReference>
<evidence type="ECO:0000256" key="3">
    <source>
        <dbReference type="ARBA" id="ARBA00022475"/>
    </source>
</evidence>
<dbReference type="GO" id="GO:0046872">
    <property type="term" value="F:metal ion binding"/>
    <property type="evidence" value="ECO:0007669"/>
    <property type="project" value="UniProtKB-UniRule"/>
</dbReference>
<evidence type="ECO:0000256" key="15">
    <source>
        <dbReference type="PIRSR" id="PIRSR006404-1"/>
    </source>
</evidence>
<comment type="subcellular location">
    <subcellularLocation>
        <location evidence="1 14">Cell membrane</location>
        <topology evidence="1 14">Multi-pass membrane protein</topology>
    </subcellularLocation>
</comment>
<accession>A0A4V3AMT1</accession>
<evidence type="ECO:0000256" key="6">
    <source>
        <dbReference type="ARBA" id="ARBA00022723"/>
    </source>
</evidence>
<keyword evidence="3 14" id="KW-1003">Cell membrane</keyword>
<keyword evidence="11 14" id="KW-0482">Metalloprotease</keyword>